<dbReference type="Proteomes" id="UP000546200">
    <property type="component" value="Unassembled WGS sequence"/>
</dbReference>
<dbReference type="GO" id="GO:0004553">
    <property type="term" value="F:hydrolase activity, hydrolyzing O-glycosyl compounds"/>
    <property type="evidence" value="ECO:0007669"/>
    <property type="project" value="InterPro"/>
</dbReference>
<feature type="domain" description="Glycoside hydrolase family 5" evidence="6">
    <location>
        <begin position="97"/>
        <end position="350"/>
    </location>
</feature>
<dbReference type="GO" id="GO:0009251">
    <property type="term" value="P:glucan catabolic process"/>
    <property type="evidence" value="ECO:0007669"/>
    <property type="project" value="TreeGrafter"/>
</dbReference>
<evidence type="ECO:0000256" key="1">
    <source>
        <dbReference type="ARBA" id="ARBA00022801"/>
    </source>
</evidence>
<comment type="caution">
    <text evidence="7">The sequence shown here is derived from an EMBL/GenBank/DDBJ whole genome shotgun (WGS) entry which is preliminary data.</text>
</comment>
<sequence length="386" mass="39799">MLATALCALGLSACGGGWAASPVAAPVAVTGSTASPAAATNPVQAPSPAPTPSSTPSPTPTPTSEAQPSASANINLGNAPLLGVNLSGCEFAADGALCPTPAIVDAYFDKGFRAFRIPFRGAQADNAAVVAKIKAAADAATTRGAYVILDRHDYGATFDPDLASWWAKFITAFPDAERVMIDTMNEPKTGAPYELDPATGKSYATEVNAGISAFQKAGFRHKLLIEWRGSSGMSRFDKKEAATKACESPACSFDRAGGLKDPLGLTMISGHRYPDADGSGTSATCVANSTGAQLVSNTDEAAAARGLKLWVGEFAFGNHAGVSATCAALGAEFIARMRAMPRTYAGVSWWGGGPHWKEDYLYKIEPAKGTFSSAASSIYLLAITGR</sequence>
<reference evidence="7 8" key="1">
    <citation type="submission" date="2020-08" db="EMBL/GenBank/DDBJ databases">
        <title>Genomic Encyclopedia of Type Strains, Phase IV (KMG-IV): sequencing the most valuable type-strain genomes for metagenomic binning, comparative biology and taxonomic classification.</title>
        <authorList>
            <person name="Goeker M."/>
        </authorList>
    </citation>
    <scope>NUCLEOTIDE SEQUENCE [LARGE SCALE GENOMIC DNA]</scope>
    <source>
        <strain evidence="7 8">DSM 100044</strain>
    </source>
</reference>
<evidence type="ECO:0000256" key="2">
    <source>
        <dbReference type="ARBA" id="ARBA00023295"/>
    </source>
</evidence>
<feature type="region of interest" description="Disordered" evidence="4">
    <location>
        <begin position="34"/>
        <end position="71"/>
    </location>
</feature>
<dbReference type="AlphaFoldDB" id="A0A7W9BFR4"/>
<feature type="compositionally biased region" description="Pro residues" evidence="4">
    <location>
        <begin position="45"/>
        <end position="61"/>
    </location>
</feature>
<evidence type="ECO:0000256" key="5">
    <source>
        <dbReference type="SAM" id="SignalP"/>
    </source>
</evidence>
<dbReference type="InterPro" id="IPR001547">
    <property type="entry name" value="Glyco_hydro_5"/>
</dbReference>
<feature type="compositionally biased region" description="Low complexity" evidence="4">
    <location>
        <begin position="62"/>
        <end position="71"/>
    </location>
</feature>
<dbReference type="SUPFAM" id="SSF51445">
    <property type="entry name" value="(Trans)glycosidases"/>
    <property type="match status" value="1"/>
</dbReference>
<dbReference type="PANTHER" id="PTHR34142:SF1">
    <property type="entry name" value="GLYCOSIDE HYDROLASE FAMILY 5 DOMAIN-CONTAINING PROTEIN"/>
    <property type="match status" value="1"/>
</dbReference>
<feature type="signal peptide" evidence="5">
    <location>
        <begin position="1"/>
        <end position="19"/>
    </location>
</feature>
<feature type="chain" id="PRO_5030966473" description="Glycoside hydrolase family 5 domain-containing protein" evidence="5">
    <location>
        <begin position="20"/>
        <end position="386"/>
    </location>
</feature>
<evidence type="ECO:0000256" key="3">
    <source>
        <dbReference type="RuleBase" id="RU361153"/>
    </source>
</evidence>
<evidence type="ECO:0000259" key="6">
    <source>
        <dbReference type="Pfam" id="PF00150"/>
    </source>
</evidence>
<keyword evidence="8" id="KW-1185">Reference proteome</keyword>
<keyword evidence="5" id="KW-0732">Signal</keyword>
<evidence type="ECO:0000256" key="4">
    <source>
        <dbReference type="SAM" id="MobiDB-lite"/>
    </source>
</evidence>
<dbReference type="Gene3D" id="3.20.20.80">
    <property type="entry name" value="Glycosidases"/>
    <property type="match status" value="1"/>
</dbReference>
<keyword evidence="2 3" id="KW-0326">Glycosidase</keyword>
<proteinExistence type="inferred from homology"/>
<evidence type="ECO:0000313" key="8">
    <source>
        <dbReference type="Proteomes" id="UP000546200"/>
    </source>
</evidence>
<keyword evidence="1 3" id="KW-0378">Hydrolase</keyword>
<dbReference type="EMBL" id="JACIJK010000010">
    <property type="protein sequence ID" value="MBB5716356.1"/>
    <property type="molecule type" value="Genomic_DNA"/>
</dbReference>
<dbReference type="InterPro" id="IPR017853">
    <property type="entry name" value="GH"/>
</dbReference>
<name>A0A7W9BFR4_9SPHN</name>
<organism evidence="7 8">
    <name type="scientific">Sphingomonas aerophila</name>
    <dbReference type="NCBI Taxonomy" id="1344948"/>
    <lineage>
        <taxon>Bacteria</taxon>
        <taxon>Pseudomonadati</taxon>
        <taxon>Pseudomonadota</taxon>
        <taxon>Alphaproteobacteria</taxon>
        <taxon>Sphingomonadales</taxon>
        <taxon>Sphingomonadaceae</taxon>
        <taxon>Sphingomonas</taxon>
    </lineage>
</organism>
<protein>
    <recommendedName>
        <fullName evidence="6">Glycoside hydrolase family 5 domain-containing protein</fullName>
    </recommendedName>
</protein>
<accession>A0A7W9BFR4</accession>
<dbReference type="PANTHER" id="PTHR34142">
    <property type="entry name" value="ENDO-BETA-1,4-GLUCANASE A"/>
    <property type="match status" value="1"/>
</dbReference>
<comment type="similarity">
    <text evidence="3">Belongs to the glycosyl hydrolase 5 (cellulase A) family.</text>
</comment>
<evidence type="ECO:0000313" key="7">
    <source>
        <dbReference type="EMBL" id="MBB5716356.1"/>
    </source>
</evidence>
<gene>
    <name evidence="7" type="ORF">FHS94_003219</name>
</gene>
<dbReference type="Pfam" id="PF00150">
    <property type="entry name" value="Cellulase"/>
    <property type="match status" value="1"/>
</dbReference>